<dbReference type="SUPFAM" id="SSF52540">
    <property type="entry name" value="P-loop containing nucleoside triphosphate hydrolases"/>
    <property type="match status" value="2"/>
</dbReference>
<keyword evidence="15" id="KW-1185">Reference proteome</keyword>
<dbReference type="PROSITE" id="PS50893">
    <property type="entry name" value="ABC_TRANSPORTER_2"/>
    <property type="match status" value="2"/>
</dbReference>
<comment type="similarity">
    <text evidence="2">Belongs to the ABC transporter superfamily.</text>
</comment>
<dbReference type="Gene3D" id="3.40.50.300">
    <property type="entry name" value="P-loop containing nucleotide triphosphate hydrolases"/>
    <property type="match status" value="2"/>
</dbReference>
<proteinExistence type="inferred from homology"/>
<evidence type="ECO:0000256" key="4">
    <source>
        <dbReference type="ARBA" id="ARBA00022475"/>
    </source>
</evidence>
<dbReference type="InterPro" id="IPR017871">
    <property type="entry name" value="ABC_transporter-like_CS"/>
</dbReference>
<evidence type="ECO:0000256" key="2">
    <source>
        <dbReference type="ARBA" id="ARBA00005417"/>
    </source>
</evidence>
<accession>A0AA41YVF6</accession>
<protein>
    <submittedName>
        <fullName evidence="14">ATP-binding cassette domain-containing protein</fullName>
    </submittedName>
</protein>
<dbReference type="InterPro" id="IPR027417">
    <property type="entry name" value="P-loop_NTPase"/>
</dbReference>
<keyword evidence="6 12" id="KW-0812">Transmembrane</keyword>
<name>A0AA41YVF6_9HYPH</name>
<dbReference type="AlphaFoldDB" id="A0AA41YVF6"/>
<dbReference type="Pfam" id="PF00005">
    <property type="entry name" value="ABC_tran"/>
    <property type="match status" value="2"/>
</dbReference>
<dbReference type="GO" id="GO:0022857">
    <property type="term" value="F:transmembrane transporter activity"/>
    <property type="evidence" value="ECO:0007669"/>
    <property type="project" value="InterPro"/>
</dbReference>
<gene>
    <name evidence="14" type="ORF">M8523_12520</name>
</gene>
<comment type="subcellular location">
    <subcellularLocation>
        <location evidence="1">Cell membrane</location>
        <topology evidence="1">Multi-pass membrane protein</topology>
    </subcellularLocation>
</comment>
<feature type="transmembrane region" description="Helical" evidence="12">
    <location>
        <begin position="670"/>
        <end position="690"/>
    </location>
</feature>
<evidence type="ECO:0000256" key="5">
    <source>
        <dbReference type="ARBA" id="ARBA00022597"/>
    </source>
</evidence>
<evidence type="ECO:0000256" key="10">
    <source>
        <dbReference type="ARBA" id="ARBA00022989"/>
    </source>
</evidence>
<feature type="transmembrane region" description="Helical" evidence="12">
    <location>
        <begin position="721"/>
        <end position="741"/>
    </location>
</feature>
<keyword evidence="11 12" id="KW-0472">Membrane</keyword>
<evidence type="ECO:0000256" key="6">
    <source>
        <dbReference type="ARBA" id="ARBA00022692"/>
    </source>
</evidence>
<keyword evidence="8" id="KW-0547">Nucleotide-binding</keyword>
<dbReference type="PROSITE" id="PS00211">
    <property type="entry name" value="ABC_TRANSPORTER_1"/>
    <property type="match status" value="1"/>
</dbReference>
<feature type="transmembrane region" description="Helical" evidence="12">
    <location>
        <begin position="526"/>
        <end position="545"/>
    </location>
</feature>
<dbReference type="SMART" id="SM00382">
    <property type="entry name" value="AAA"/>
    <property type="match status" value="2"/>
</dbReference>
<evidence type="ECO:0000256" key="9">
    <source>
        <dbReference type="ARBA" id="ARBA00022840"/>
    </source>
</evidence>
<dbReference type="GO" id="GO:0016887">
    <property type="term" value="F:ATP hydrolysis activity"/>
    <property type="evidence" value="ECO:0007669"/>
    <property type="project" value="InterPro"/>
</dbReference>
<feature type="transmembrane region" description="Helical" evidence="12">
    <location>
        <begin position="753"/>
        <end position="771"/>
    </location>
</feature>
<evidence type="ECO:0000259" key="13">
    <source>
        <dbReference type="PROSITE" id="PS50893"/>
    </source>
</evidence>
<dbReference type="EMBL" id="JAMOIM010000007">
    <property type="protein sequence ID" value="MCW6508844.1"/>
    <property type="molecule type" value="Genomic_DNA"/>
</dbReference>
<dbReference type="RefSeq" id="WP_282585213.1">
    <property type="nucleotide sequence ID" value="NZ_JAMOIM010000007.1"/>
</dbReference>
<reference evidence="14" key="1">
    <citation type="submission" date="2022-05" db="EMBL/GenBank/DDBJ databases">
        <authorList>
            <person name="Pankratov T."/>
        </authorList>
    </citation>
    <scope>NUCLEOTIDE SEQUENCE</scope>
    <source>
        <strain evidence="14">BP6-180914</strain>
    </source>
</reference>
<dbReference type="Proteomes" id="UP001165667">
    <property type="component" value="Unassembled WGS sequence"/>
</dbReference>
<keyword evidence="3" id="KW-0813">Transport</keyword>
<sequence length="827" mass="86851">MATNAVSVRPRSEAMVSSAACMVEMRGITKAYGPTLANRAIDLLVPRGAVVGLVGGNGAGKSTLMRSLSGVEAPDAGSIAIDGRPVDLRIYDAGEAQRRGIRIVHQELSLCGNLTVAENFFLETPEAARPRPGWRRVYRARARAALDAVFPGNGIDVDRRIDDLPLGQRQMVEIARAAGAPGLMLLVLDEPTSSLDIERSRQLRTFIKERAAAGLAFIFISHKLNEIMDISTGIVVLRNGAVVWSGSTDISAAALVEAMGGPAENVLRSQHARVASRKTMVLRVSGDIVAPLGRNLEFFTGEIVGLAGLEGSGQKAFLHRIFAAARRKDAGVRLIGNASFVSGDRQREGIFAFWSVLANMDIARVAQRFALRPFRDASDEGATRDAAHRLRLDAERLASGILDLSGGNQQKALVGRALITDAATILLDDPTRGVDVGAKADFYTALARSAGVGRLMMWHSTEDAEFLECDRVLVFSRGRIIRELFRADLSEQAIVDASFAEMTTATNGMPSAAATTPTRRRWAETALATAPFISLVVVLAVLSFVNPTAASPFGLDLLLGPAVALVLVALAQMFAVSGSEIDLGIGAFAGFVNVLSATLLVERPLVGLAGIALAFMAYAGLGLLIQWRKIPAIVVTLGASFIWSGVGYTLQPTPGGSSPDWLTALFGWSIPGIPTMAVLILLAGLVAFALDRSPLGVVLRGFGNNAAALNRGGWSPTRYAIVRYLIVALFGTIAGLSLTAINTASDINAGGPFTLLSIASVVMGGCSLIGGRVASGGVVAGALTLSLIGAVLATVGVSTDYNAAVQGLLLLLVLILRSGLSTRTADQ</sequence>
<keyword evidence="5" id="KW-0762">Sugar transport</keyword>
<feature type="transmembrane region" description="Helical" evidence="12">
    <location>
        <begin position="607"/>
        <end position="625"/>
    </location>
</feature>
<feature type="transmembrane region" description="Helical" evidence="12">
    <location>
        <begin position="778"/>
        <end position="797"/>
    </location>
</feature>
<evidence type="ECO:0000256" key="7">
    <source>
        <dbReference type="ARBA" id="ARBA00022737"/>
    </source>
</evidence>
<evidence type="ECO:0000313" key="15">
    <source>
        <dbReference type="Proteomes" id="UP001165667"/>
    </source>
</evidence>
<feature type="transmembrane region" description="Helical" evidence="12">
    <location>
        <begin position="557"/>
        <end position="576"/>
    </location>
</feature>
<dbReference type="CDD" id="cd06579">
    <property type="entry name" value="TM_PBP1_transp_AraH_like"/>
    <property type="match status" value="1"/>
</dbReference>
<evidence type="ECO:0000256" key="11">
    <source>
        <dbReference type="ARBA" id="ARBA00023136"/>
    </source>
</evidence>
<feature type="domain" description="ABC transporter" evidence="13">
    <location>
        <begin position="276"/>
        <end position="502"/>
    </location>
</feature>
<keyword evidence="10 12" id="KW-1133">Transmembrane helix</keyword>
<dbReference type="GO" id="GO:0005886">
    <property type="term" value="C:plasma membrane"/>
    <property type="evidence" value="ECO:0007669"/>
    <property type="project" value="UniProtKB-SubCell"/>
</dbReference>
<evidence type="ECO:0000256" key="3">
    <source>
        <dbReference type="ARBA" id="ARBA00022448"/>
    </source>
</evidence>
<dbReference type="PANTHER" id="PTHR43790">
    <property type="entry name" value="CARBOHYDRATE TRANSPORT ATP-BINDING PROTEIN MG119-RELATED"/>
    <property type="match status" value="1"/>
</dbReference>
<dbReference type="Pfam" id="PF02653">
    <property type="entry name" value="BPD_transp_2"/>
    <property type="match status" value="1"/>
</dbReference>
<feature type="domain" description="ABC transporter" evidence="13">
    <location>
        <begin position="23"/>
        <end position="264"/>
    </location>
</feature>
<dbReference type="CDD" id="cd03216">
    <property type="entry name" value="ABC_Carb_Monos_I"/>
    <property type="match status" value="1"/>
</dbReference>
<feature type="transmembrane region" description="Helical" evidence="12">
    <location>
        <begin position="803"/>
        <end position="820"/>
    </location>
</feature>
<evidence type="ECO:0000313" key="14">
    <source>
        <dbReference type="EMBL" id="MCW6508844.1"/>
    </source>
</evidence>
<evidence type="ECO:0000256" key="8">
    <source>
        <dbReference type="ARBA" id="ARBA00022741"/>
    </source>
</evidence>
<keyword evidence="4" id="KW-1003">Cell membrane</keyword>
<dbReference type="InterPro" id="IPR003439">
    <property type="entry name" value="ABC_transporter-like_ATP-bd"/>
</dbReference>
<feature type="transmembrane region" description="Helical" evidence="12">
    <location>
        <begin position="632"/>
        <end position="650"/>
    </location>
</feature>
<keyword evidence="7" id="KW-0677">Repeat</keyword>
<keyword evidence="9 14" id="KW-0067">ATP-binding</keyword>
<dbReference type="PANTHER" id="PTHR43790:SF9">
    <property type="entry name" value="GALACTOFURANOSE TRANSPORTER ATP-BINDING PROTEIN YTFR"/>
    <property type="match status" value="1"/>
</dbReference>
<evidence type="ECO:0000256" key="1">
    <source>
        <dbReference type="ARBA" id="ARBA00004651"/>
    </source>
</evidence>
<dbReference type="InterPro" id="IPR003593">
    <property type="entry name" value="AAA+_ATPase"/>
</dbReference>
<dbReference type="GO" id="GO:0005524">
    <property type="term" value="F:ATP binding"/>
    <property type="evidence" value="ECO:0007669"/>
    <property type="project" value="UniProtKB-KW"/>
</dbReference>
<organism evidence="14 15">
    <name type="scientific">Lichenifustis flavocetrariae</name>
    <dbReference type="NCBI Taxonomy" id="2949735"/>
    <lineage>
        <taxon>Bacteria</taxon>
        <taxon>Pseudomonadati</taxon>
        <taxon>Pseudomonadota</taxon>
        <taxon>Alphaproteobacteria</taxon>
        <taxon>Hyphomicrobiales</taxon>
        <taxon>Lichenihabitantaceae</taxon>
        <taxon>Lichenifustis</taxon>
    </lineage>
</organism>
<comment type="caution">
    <text evidence="14">The sequence shown here is derived from an EMBL/GenBank/DDBJ whole genome shotgun (WGS) entry which is preliminary data.</text>
</comment>
<dbReference type="InterPro" id="IPR050107">
    <property type="entry name" value="ABC_carbohydrate_import_ATPase"/>
</dbReference>
<dbReference type="InterPro" id="IPR001851">
    <property type="entry name" value="ABC_transp_permease"/>
</dbReference>
<evidence type="ECO:0000256" key="12">
    <source>
        <dbReference type="SAM" id="Phobius"/>
    </source>
</evidence>